<feature type="chain" id="PRO_5044552055" evidence="1">
    <location>
        <begin position="19"/>
        <end position="101"/>
    </location>
</feature>
<dbReference type="AlphaFoldDB" id="A0A183GH33"/>
<dbReference type="PANTHER" id="PTHR34179">
    <property type="entry name" value="TUMOR PROTEIN P53-INDUCIBLE PROTEIN 13"/>
    <property type="match status" value="1"/>
</dbReference>
<protein>
    <submittedName>
        <fullName evidence="4">Secreted protein</fullName>
    </submittedName>
</protein>
<evidence type="ECO:0000313" key="3">
    <source>
        <dbReference type="Proteomes" id="UP000050761"/>
    </source>
</evidence>
<keyword evidence="3" id="KW-1185">Reference proteome</keyword>
<dbReference type="Proteomes" id="UP000050761">
    <property type="component" value="Unassembled WGS sequence"/>
</dbReference>
<proteinExistence type="predicted"/>
<dbReference type="EMBL" id="UZAH01033393">
    <property type="protein sequence ID" value="VDP28521.1"/>
    <property type="molecule type" value="Genomic_DNA"/>
</dbReference>
<evidence type="ECO:0000313" key="4">
    <source>
        <dbReference type="WBParaSite" id="HPBE_0002184701-mRNA-1"/>
    </source>
</evidence>
<sequence>MWQRVVATLLVLLQHTTAYLGPKMGVQNQCDDGKTNLFVDWNPEDFSAFTCTGSEFPVRQDVISELFELRSQNASFDPKTDVVYHKCMSETIQYEAAPPLR</sequence>
<reference evidence="4" key="2">
    <citation type="submission" date="2019-09" db="UniProtKB">
        <authorList>
            <consortium name="WormBaseParasite"/>
        </authorList>
    </citation>
    <scope>IDENTIFICATION</scope>
</reference>
<name>A0A183GH33_HELPZ</name>
<evidence type="ECO:0000313" key="2">
    <source>
        <dbReference type="EMBL" id="VDP28521.1"/>
    </source>
</evidence>
<accession>A0A3P8C6Q4</accession>
<dbReference type="GO" id="GO:0005737">
    <property type="term" value="C:cytoplasm"/>
    <property type="evidence" value="ECO:0007669"/>
    <property type="project" value="TreeGrafter"/>
</dbReference>
<reference evidence="2 3" key="1">
    <citation type="submission" date="2018-11" db="EMBL/GenBank/DDBJ databases">
        <authorList>
            <consortium name="Pathogen Informatics"/>
        </authorList>
    </citation>
    <scope>NUCLEOTIDE SEQUENCE [LARGE SCALE GENOMIC DNA]</scope>
</reference>
<organism evidence="3 4">
    <name type="scientific">Heligmosomoides polygyrus</name>
    <name type="common">Parasitic roundworm</name>
    <dbReference type="NCBI Taxonomy" id="6339"/>
    <lineage>
        <taxon>Eukaryota</taxon>
        <taxon>Metazoa</taxon>
        <taxon>Ecdysozoa</taxon>
        <taxon>Nematoda</taxon>
        <taxon>Chromadorea</taxon>
        <taxon>Rhabditida</taxon>
        <taxon>Rhabditina</taxon>
        <taxon>Rhabditomorpha</taxon>
        <taxon>Strongyloidea</taxon>
        <taxon>Heligmosomidae</taxon>
        <taxon>Heligmosomoides</taxon>
    </lineage>
</organism>
<dbReference type="PANTHER" id="PTHR34179:SF1">
    <property type="entry name" value="TUMOR PROTEIN P53-INDUCIBLE PROTEIN 13"/>
    <property type="match status" value="1"/>
</dbReference>
<feature type="signal peptide" evidence="1">
    <location>
        <begin position="1"/>
        <end position="18"/>
    </location>
</feature>
<dbReference type="OrthoDB" id="5960270at2759"/>
<evidence type="ECO:0000256" key="1">
    <source>
        <dbReference type="SAM" id="SignalP"/>
    </source>
</evidence>
<gene>
    <name evidence="2" type="ORF">HPBE_LOCUS21846</name>
</gene>
<accession>A0A183GH33</accession>
<keyword evidence="1" id="KW-0732">Signal</keyword>
<dbReference type="WBParaSite" id="HPBE_0002184701-mRNA-1">
    <property type="protein sequence ID" value="HPBE_0002184701-mRNA-1"/>
    <property type="gene ID" value="HPBE_0002184701"/>
</dbReference>